<name>A0A9J5WP91_SOLCO</name>
<organism evidence="1 2">
    <name type="scientific">Solanum commersonii</name>
    <name type="common">Commerson's wild potato</name>
    <name type="synonym">Commerson's nightshade</name>
    <dbReference type="NCBI Taxonomy" id="4109"/>
    <lineage>
        <taxon>Eukaryota</taxon>
        <taxon>Viridiplantae</taxon>
        <taxon>Streptophyta</taxon>
        <taxon>Embryophyta</taxon>
        <taxon>Tracheophyta</taxon>
        <taxon>Spermatophyta</taxon>
        <taxon>Magnoliopsida</taxon>
        <taxon>eudicotyledons</taxon>
        <taxon>Gunneridae</taxon>
        <taxon>Pentapetalae</taxon>
        <taxon>asterids</taxon>
        <taxon>lamiids</taxon>
        <taxon>Solanales</taxon>
        <taxon>Solanaceae</taxon>
        <taxon>Solanoideae</taxon>
        <taxon>Solaneae</taxon>
        <taxon>Solanum</taxon>
    </lineage>
</organism>
<gene>
    <name evidence="1" type="ORF">H5410_057291</name>
</gene>
<dbReference type="Proteomes" id="UP000824120">
    <property type="component" value="Chromosome 11"/>
</dbReference>
<evidence type="ECO:0000313" key="1">
    <source>
        <dbReference type="EMBL" id="KAG5577157.1"/>
    </source>
</evidence>
<comment type="caution">
    <text evidence="1">The sequence shown here is derived from an EMBL/GenBank/DDBJ whole genome shotgun (WGS) entry which is preliminary data.</text>
</comment>
<evidence type="ECO:0000313" key="2">
    <source>
        <dbReference type="Proteomes" id="UP000824120"/>
    </source>
</evidence>
<protein>
    <submittedName>
        <fullName evidence="1">Uncharacterized protein</fullName>
    </submittedName>
</protein>
<dbReference type="EMBL" id="JACXVP010000011">
    <property type="protein sequence ID" value="KAG5577157.1"/>
    <property type="molecule type" value="Genomic_DNA"/>
</dbReference>
<reference evidence="1 2" key="1">
    <citation type="submission" date="2020-09" db="EMBL/GenBank/DDBJ databases">
        <title>De no assembly of potato wild relative species, Solanum commersonii.</title>
        <authorList>
            <person name="Cho K."/>
        </authorList>
    </citation>
    <scope>NUCLEOTIDE SEQUENCE [LARGE SCALE GENOMIC DNA]</scope>
    <source>
        <strain evidence="1">LZ3.2</strain>
        <tissue evidence="1">Leaf</tissue>
    </source>
</reference>
<dbReference type="OrthoDB" id="1303839at2759"/>
<sequence length="55" mass="6504">MEDKMREAKLGWFKHVRRRCKDAPVQRCEMLAMDGYRKDNVNKLPVTGKLIMHGD</sequence>
<accession>A0A9J5WP91</accession>
<proteinExistence type="predicted"/>
<dbReference type="AlphaFoldDB" id="A0A9J5WP91"/>
<keyword evidence="2" id="KW-1185">Reference proteome</keyword>